<keyword evidence="2" id="KW-1185">Reference proteome</keyword>
<protein>
    <submittedName>
        <fullName evidence="1">Uncharacterized protein</fullName>
    </submittedName>
</protein>
<organism evidence="1 2">
    <name type="scientific">Mycena pura</name>
    <dbReference type="NCBI Taxonomy" id="153505"/>
    <lineage>
        <taxon>Eukaryota</taxon>
        <taxon>Fungi</taxon>
        <taxon>Dikarya</taxon>
        <taxon>Basidiomycota</taxon>
        <taxon>Agaricomycotina</taxon>
        <taxon>Agaricomycetes</taxon>
        <taxon>Agaricomycetidae</taxon>
        <taxon>Agaricales</taxon>
        <taxon>Marasmiineae</taxon>
        <taxon>Mycenaceae</taxon>
        <taxon>Mycena</taxon>
    </lineage>
</organism>
<accession>A0AAD6YBE4</accession>
<dbReference type="EMBL" id="JARJCW010000025">
    <property type="protein sequence ID" value="KAJ7211677.1"/>
    <property type="molecule type" value="Genomic_DNA"/>
</dbReference>
<reference evidence="1" key="1">
    <citation type="submission" date="2023-03" db="EMBL/GenBank/DDBJ databases">
        <title>Massive genome expansion in bonnet fungi (Mycena s.s.) driven by repeated elements and novel gene families across ecological guilds.</title>
        <authorList>
            <consortium name="Lawrence Berkeley National Laboratory"/>
            <person name="Harder C.B."/>
            <person name="Miyauchi S."/>
            <person name="Viragh M."/>
            <person name="Kuo A."/>
            <person name="Thoen E."/>
            <person name="Andreopoulos B."/>
            <person name="Lu D."/>
            <person name="Skrede I."/>
            <person name="Drula E."/>
            <person name="Henrissat B."/>
            <person name="Morin E."/>
            <person name="Kohler A."/>
            <person name="Barry K."/>
            <person name="LaButti K."/>
            <person name="Morin E."/>
            <person name="Salamov A."/>
            <person name="Lipzen A."/>
            <person name="Mereny Z."/>
            <person name="Hegedus B."/>
            <person name="Baldrian P."/>
            <person name="Stursova M."/>
            <person name="Weitz H."/>
            <person name="Taylor A."/>
            <person name="Grigoriev I.V."/>
            <person name="Nagy L.G."/>
            <person name="Martin F."/>
            <person name="Kauserud H."/>
        </authorList>
    </citation>
    <scope>NUCLEOTIDE SEQUENCE</scope>
    <source>
        <strain evidence="1">9144</strain>
    </source>
</reference>
<dbReference type="Proteomes" id="UP001219525">
    <property type="component" value="Unassembled WGS sequence"/>
</dbReference>
<sequence length="107" mass="10812">MPEALVTMPETMLVRATAIVATVATVTISSDAGGAEGTGGIDAAGTEGTGGRINYDSGCNQCVWEWFYASKKLLRAWAIGAIVAIVLIDADAGGAEGIGGCKIYKSG</sequence>
<name>A0AAD6YBE4_9AGAR</name>
<comment type="caution">
    <text evidence="1">The sequence shown here is derived from an EMBL/GenBank/DDBJ whole genome shotgun (WGS) entry which is preliminary data.</text>
</comment>
<evidence type="ECO:0000313" key="1">
    <source>
        <dbReference type="EMBL" id="KAJ7211677.1"/>
    </source>
</evidence>
<proteinExistence type="predicted"/>
<evidence type="ECO:0000313" key="2">
    <source>
        <dbReference type="Proteomes" id="UP001219525"/>
    </source>
</evidence>
<dbReference type="AlphaFoldDB" id="A0AAD6YBE4"/>
<gene>
    <name evidence="1" type="ORF">GGX14DRAFT_393996</name>
</gene>